<protein>
    <recommendedName>
        <fullName evidence="5">Coiled-coil domain-containing protein 171</fullName>
    </recommendedName>
</protein>
<evidence type="ECO:0000313" key="4">
    <source>
        <dbReference type="Proteomes" id="UP001208570"/>
    </source>
</evidence>
<keyword evidence="1" id="KW-0175">Coiled coil</keyword>
<feature type="coiled-coil region" evidence="1">
    <location>
        <begin position="50"/>
        <end position="422"/>
    </location>
</feature>
<name>A0AAD9MV25_9ANNE</name>
<evidence type="ECO:0000256" key="1">
    <source>
        <dbReference type="SAM" id="Coils"/>
    </source>
</evidence>
<feature type="region of interest" description="Disordered" evidence="2">
    <location>
        <begin position="1249"/>
        <end position="1298"/>
    </location>
</feature>
<dbReference type="PANTHER" id="PTHR37476:SF1">
    <property type="entry name" value="COILED-COIL DOMAIN-CONTAINING PROTEIN 171"/>
    <property type="match status" value="1"/>
</dbReference>
<evidence type="ECO:0000313" key="3">
    <source>
        <dbReference type="EMBL" id="KAK2146872.1"/>
    </source>
</evidence>
<feature type="coiled-coil region" evidence="1">
    <location>
        <begin position="634"/>
        <end position="704"/>
    </location>
</feature>
<accession>A0AAD9MV25</accession>
<comment type="caution">
    <text evidence="3">The sequence shown here is derived from an EMBL/GenBank/DDBJ whole genome shotgun (WGS) entry which is preliminary data.</text>
</comment>
<feature type="coiled-coil region" evidence="1">
    <location>
        <begin position="1059"/>
        <end position="1114"/>
    </location>
</feature>
<dbReference type="PANTHER" id="PTHR37476">
    <property type="entry name" value="COILED-COIL DOMAIN-CONTAINING PROTEIN 171"/>
    <property type="match status" value="1"/>
</dbReference>
<feature type="coiled-coil region" evidence="1">
    <location>
        <begin position="977"/>
        <end position="1004"/>
    </location>
</feature>
<dbReference type="Proteomes" id="UP001208570">
    <property type="component" value="Unassembled WGS sequence"/>
</dbReference>
<reference evidence="3" key="1">
    <citation type="journal article" date="2023" name="Mol. Biol. Evol.">
        <title>Third-Generation Sequencing Reveals the Adaptive Role of the Epigenome in Three Deep-Sea Polychaetes.</title>
        <authorList>
            <person name="Perez M."/>
            <person name="Aroh O."/>
            <person name="Sun Y."/>
            <person name="Lan Y."/>
            <person name="Juniper S.K."/>
            <person name="Young C.R."/>
            <person name="Angers B."/>
            <person name="Qian P.Y."/>
        </authorList>
    </citation>
    <scope>NUCLEOTIDE SEQUENCE</scope>
    <source>
        <strain evidence="3">P08H-3</strain>
    </source>
</reference>
<feature type="coiled-coil region" evidence="1">
    <location>
        <begin position="480"/>
        <end position="570"/>
    </location>
</feature>
<evidence type="ECO:0000256" key="2">
    <source>
        <dbReference type="SAM" id="MobiDB-lite"/>
    </source>
</evidence>
<sequence length="1298" mass="149202">MATTDNGQMGNGNSEASLSSSLSATNYRGNDILQGYQVPSLDVSGYLPDTDMLKSENNSLKSKLRQMMEELQSEQDTVFTLRKRLNCVEKERLEEASRANSEVNRLDCEVTKLRAQLERGEALRQNLEFELAKARREINIEKKSSTERENLITEVNEEMKQKITELTMQMEALCDELEKTKHQAQCEANRFRDIINEKEKILSEYRTDKDALEADRDQLGSGVMQKDKVINDLERMIQDLEDQKRQLADSNRQLMSEVELIKEKDERLRRDYETLQQRIRTLEECIEAERAAHLESKFNSEIIQLRIRDLENALELEKNAKAEAISSAEKITKQLRELQNVYDEERRSSHYTKEKLEKHWQPILRAEKEYAALNKQLHEELEDKRLVIQKLSGQLDNHQKNFNELKQELNKAKKRQIYLEETYSGTTKELELLLESYSLNQTGRQTADKTSGKKKTVTKKKDTLKTQSLAVILEGIRHLFMDYRRKLEDLNADMTRVKTQNEHLVTECQQFKDLMWAKDKAVESTQQGMSQTSKELHKLQAELRDLHIIVRQLQDELRDSRKSLEKERQANRTFNEQVNKMSTKWKTEEQVSLEFLQALYRQLLNVRSGSASQPQQLGGSPCWTDLALYINDQVAALLTDLRHAEEKVHQLEAKLENKNRQLQQMEKTHEEQLAKLSSIADGRTQEWQQQKAEMEKHYMQLLSEIHTRQKRTQALADQAWEKVRMTGSVQQGLEAECTHLRTQFAQCQKEHDTLLAACALLSGALYPMYVRYTELASQRQLLVDQLSNFATFKHQIQALVEALSGDGLRNQKNSRGTGLGLLRFRKGVLAVIVANRLANASQSNCVSNPWVMENDKIMKHGQEMALTWLSSGDLLSAVLSTLADLQKALQKAKEGDSSMDGKKLVSISKNCFQKFVCHFPSMFSSIQRADVTHMSRDHNNLIRRCGKGLLRSLDQLDPGISPVASSQVIVSSLQQYILQFTQRLHDAEVERRDLRIEVSALRQSQEGLSTKAGKAELMEQELIQLRQQELLNEQSQQIQQLGLTLDIQRTEDNEKEYTLSQAVKGLTDAKMELKRQEQRFRQQNKQVLLLEEELKALRDNVRDAESALKTASRYVKSRLALMSNTNVDFGKLLSSDLIPSQLGKPGPDFIACQKLVALFVNCQKQLGSRIVAHQEEIQSHKDHINTLKKELGAACRREYEDEIEKIRFDDYNFSEEPVKLASYVSKNGNIDPDKDVLVNPTEDEFVLLLEDSSDSSDSKPELASYKKKASSSQSPQFKTPRSTQRCSITRRTPTEGKA</sequence>
<organism evidence="3 4">
    <name type="scientific">Paralvinella palmiformis</name>
    <dbReference type="NCBI Taxonomy" id="53620"/>
    <lineage>
        <taxon>Eukaryota</taxon>
        <taxon>Metazoa</taxon>
        <taxon>Spiralia</taxon>
        <taxon>Lophotrochozoa</taxon>
        <taxon>Annelida</taxon>
        <taxon>Polychaeta</taxon>
        <taxon>Sedentaria</taxon>
        <taxon>Canalipalpata</taxon>
        <taxon>Terebellida</taxon>
        <taxon>Terebelliformia</taxon>
        <taxon>Alvinellidae</taxon>
        <taxon>Paralvinella</taxon>
    </lineage>
</organism>
<feature type="compositionally biased region" description="Polar residues" evidence="2">
    <location>
        <begin position="1"/>
        <end position="13"/>
    </location>
</feature>
<proteinExistence type="predicted"/>
<feature type="region of interest" description="Disordered" evidence="2">
    <location>
        <begin position="1"/>
        <end position="20"/>
    </location>
</feature>
<feature type="compositionally biased region" description="Polar residues" evidence="2">
    <location>
        <begin position="1275"/>
        <end position="1291"/>
    </location>
</feature>
<evidence type="ECO:0008006" key="5">
    <source>
        <dbReference type="Google" id="ProtNLM"/>
    </source>
</evidence>
<keyword evidence="4" id="KW-1185">Reference proteome</keyword>
<dbReference type="EMBL" id="JAODUP010000581">
    <property type="protein sequence ID" value="KAK2146872.1"/>
    <property type="molecule type" value="Genomic_DNA"/>
</dbReference>
<gene>
    <name evidence="3" type="ORF">LSH36_581g03034</name>
</gene>